<protein>
    <recommendedName>
        <fullName evidence="4">Lipoprotein</fullName>
    </recommendedName>
</protein>
<dbReference type="AlphaFoldDB" id="A0A1M6GZ96"/>
<keyword evidence="1" id="KW-0732">Signal</keyword>
<dbReference type="EMBL" id="FQYY01000009">
    <property type="protein sequence ID" value="SHJ15253.1"/>
    <property type="molecule type" value="Genomic_DNA"/>
</dbReference>
<evidence type="ECO:0000313" key="2">
    <source>
        <dbReference type="EMBL" id="SHJ15253.1"/>
    </source>
</evidence>
<organism evidence="2 3">
    <name type="scientific">Mesonia phycicola</name>
    <dbReference type="NCBI Taxonomy" id="579105"/>
    <lineage>
        <taxon>Bacteria</taxon>
        <taxon>Pseudomonadati</taxon>
        <taxon>Bacteroidota</taxon>
        <taxon>Flavobacteriia</taxon>
        <taxon>Flavobacteriales</taxon>
        <taxon>Flavobacteriaceae</taxon>
        <taxon>Mesonia</taxon>
    </lineage>
</organism>
<dbReference type="STRING" id="579105.SAMN04488096_10934"/>
<feature type="signal peptide" evidence="1">
    <location>
        <begin position="1"/>
        <end position="17"/>
    </location>
</feature>
<evidence type="ECO:0008006" key="4">
    <source>
        <dbReference type="Google" id="ProtNLM"/>
    </source>
</evidence>
<dbReference type="PROSITE" id="PS51257">
    <property type="entry name" value="PROKAR_LIPOPROTEIN"/>
    <property type="match status" value="1"/>
</dbReference>
<sequence length="184" mass="20896">MKKLFLLLLSISMFSCTEDSNETTVNNSSIKNNEEIDLESGELFKFDNTNFPISTELGTVQEIQTTTLEEFLTSNYEDLQNMEDDLVLRMAIREDITRFYIVSINDIPEDFKTHADPSGFWSDDKTVIASDCKTCTNPQCIADILNEVTNEVTVNADVSFRTLNNATGVKICFTKELTFQLEEL</sequence>
<proteinExistence type="predicted"/>
<gene>
    <name evidence="2" type="ORF">SAMN04488096_10934</name>
</gene>
<feature type="chain" id="PRO_5013019881" description="Lipoprotein" evidence="1">
    <location>
        <begin position="18"/>
        <end position="184"/>
    </location>
</feature>
<dbReference type="OrthoDB" id="1437851at2"/>
<evidence type="ECO:0000256" key="1">
    <source>
        <dbReference type="SAM" id="SignalP"/>
    </source>
</evidence>
<reference evidence="2 3" key="1">
    <citation type="submission" date="2016-11" db="EMBL/GenBank/DDBJ databases">
        <authorList>
            <person name="Jaros S."/>
            <person name="Januszkiewicz K."/>
            <person name="Wedrychowicz H."/>
        </authorList>
    </citation>
    <scope>NUCLEOTIDE SEQUENCE [LARGE SCALE GENOMIC DNA]</scope>
    <source>
        <strain evidence="2 3">DSM 21425</strain>
    </source>
</reference>
<evidence type="ECO:0000313" key="3">
    <source>
        <dbReference type="Proteomes" id="UP000184225"/>
    </source>
</evidence>
<name>A0A1M6GZ96_9FLAO</name>
<dbReference type="RefSeq" id="WP_073152943.1">
    <property type="nucleotide sequence ID" value="NZ_FQYY01000009.1"/>
</dbReference>
<dbReference type="Proteomes" id="UP000184225">
    <property type="component" value="Unassembled WGS sequence"/>
</dbReference>
<keyword evidence="3" id="KW-1185">Reference proteome</keyword>
<accession>A0A1M6GZ96</accession>